<dbReference type="AlphaFoldDB" id="A0A165AJM8"/>
<name>A0A165AJM8_XYLHT</name>
<proteinExistence type="predicted"/>
<gene>
    <name evidence="1" type="ORF">L228DRAFT_174439</name>
</gene>
<evidence type="ECO:0000313" key="2">
    <source>
        <dbReference type="Proteomes" id="UP000076632"/>
    </source>
</evidence>
<keyword evidence="2" id="KW-1185">Reference proteome</keyword>
<dbReference type="GeneID" id="28894645"/>
<dbReference type="RefSeq" id="XP_018186143.1">
    <property type="nucleotide sequence ID" value="XM_018329508.1"/>
</dbReference>
<dbReference type="Proteomes" id="UP000076632">
    <property type="component" value="Unassembled WGS sequence"/>
</dbReference>
<accession>A0A165AJM8</accession>
<reference evidence="1 2" key="1">
    <citation type="journal article" date="2016" name="Fungal Biol.">
        <title>The genome of Xylona heveae provides a window into fungal endophytism.</title>
        <authorList>
            <person name="Gazis R."/>
            <person name="Kuo A."/>
            <person name="Riley R."/>
            <person name="LaButti K."/>
            <person name="Lipzen A."/>
            <person name="Lin J."/>
            <person name="Amirebrahimi M."/>
            <person name="Hesse C.N."/>
            <person name="Spatafora J.W."/>
            <person name="Henrissat B."/>
            <person name="Hainaut M."/>
            <person name="Grigoriev I.V."/>
            <person name="Hibbett D.S."/>
        </authorList>
    </citation>
    <scope>NUCLEOTIDE SEQUENCE [LARGE SCALE GENOMIC DNA]</scope>
    <source>
        <strain evidence="1 2">TC161</strain>
    </source>
</reference>
<dbReference type="EMBL" id="KV407462">
    <property type="protein sequence ID" value="KZF20588.1"/>
    <property type="molecule type" value="Genomic_DNA"/>
</dbReference>
<dbReference type="InParanoid" id="A0A165AJM8"/>
<organism evidence="1 2">
    <name type="scientific">Xylona heveae (strain CBS 132557 / TC161)</name>
    <dbReference type="NCBI Taxonomy" id="1328760"/>
    <lineage>
        <taxon>Eukaryota</taxon>
        <taxon>Fungi</taxon>
        <taxon>Dikarya</taxon>
        <taxon>Ascomycota</taxon>
        <taxon>Pezizomycotina</taxon>
        <taxon>Xylonomycetes</taxon>
        <taxon>Xylonales</taxon>
        <taxon>Xylonaceae</taxon>
        <taxon>Xylona</taxon>
    </lineage>
</organism>
<sequence length="89" mass="10408">MREIFRARGCEKGLTALPVCRSARLRLGKNEKRKKGACLLKTKEKRALDDTKGKNRLTRESGYIYQFYALYVTYEKAEKKMRYNGPVDK</sequence>
<evidence type="ECO:0000313" key="1">
    <source>
        <dbReference type="EMBL" id="KZF20588.1"/>
    </source>
</evidence>
<protein>
    <submittedName>
        <fullName evidence="1">Uncharacterized protein</fullName>
    </submittedName>
</protein>